<dbReference type="PANTHER" id="PTHR43670:SF73">
    <property type="entry name" value="INACTIVE PROTEIN RESTRICTED TEV MOVEMENT 2-LIKE"/>
    <property type="match status" value="1"/>
</dbReference>
<dbReference type="Pfam" id="PF00011">
    <property type="entry name" value="HSP20"/>
    <property type="match status" value="1"/>
</dbReference>
<comment type="similarity">
    <text evidence="4 5">Belongs to the small heat shock protein (HSP20) family.</text>
</comment>
<reference evidence="9" key="1">
    <citation type="submission" date="2023-10" db="EMBL/GenBank/DDBJ databases">
        <authorList>
            <person name="Domelevo Entfellner J.-B."/>
        </authorList>
    </citation>
    <scope>NUCLEOTIDE SEQUENCE</scope>
</reference>
<feature type="region of interest" description="Disordered" evidence="6">
    <location>
        <begin position="100"/>
        <end position="201"/>
    </location>
</feature>
<sequence>MTNAETADPNHEFFVPPSDWDHQKESDTIILMLPGFRKEELKVQVSSNQVLKLSGARKISDNKWRRFRKEVPLHDSYETSGINAKFEAGMLYVKLPKVIKPQPPTKQKSKPVALQQLGEKEPTEDKTEESKTEEQPPPPPPQEPKADPQKEMSKAETEDINRTSYEAQEMGETTQTTFKEQTEDHEDSEEKVAQSQAKTDDKEMEEAIASKAKETGPQELKSSVANMNKILDMISHMVLEVKKQKKVANLVIVFLVLFIGLYLKGVVKSSFAGPKNREL</sequence>
<dbReference type="SUPFAM" id="SSF49764">
    <property type="entry name" value="HSP20-like chaperones"/>
    <property type="match status" value="1"/>
</dbReference>
<gene>
    <name evidence="9" type="ORF">AYBTSS11_LOCUS27600</name>
</gene>
<name>A0AA86W0U5_9FABA</name>
<keyword evidence="7" id="KW-0472">Membrane</keyword>
<dbReference type="GO" id="GO:0005886">
    <property type="term" value="C:plasma membrane"/>
    <property type="evidence" value="ECO:0007669"/>
    <property type="project" value="UniProtKB-SubCell"/>
</dbReference>
<dbReference type="GO" id="GO:0006952">
    <property type="term" value="P:defense response"/>
    <property type="evidence" value="ECO:0007669"/>
    <property type="project" value="UniProtKB-KW"/>
</dbReference>
<evidence type="ECO:0000259" key="8">
    <source>
        <dbReference type="PROSITE" id="PS01031"/>
    </source>
</evidence>
<dbReference type="PROSITE" id="PS01031">
    <property type="entry name" value="SHSP"/>
    <property type="match status" value="1"/>
</dbReference>
<feature type="transmembrane region" description="Helical" evidence="7">
    <location>
        <begin position="247"/>
        <end position="267"/>
    </location>
</feature>
<evidence type="ECO:0000256" key="6">
    <source>
        <dbReference type="SAM" id="MobiDB-lite"/>
    </source>
</evidence>
<comment type="subcellular location">
    <subcellularLocation>
        <location evidence="1">Cell membrane</location>
        <topology evidence="1">Single-pass membrane protein</topology>
    </subcellularLocation>
</comment>
<organism evidence="9 10">
    <name type="scientific">Sphenostylis stenocarpa</name>
    <dbReference type="NCBI Taxonomy" id="92480"/>
    <lineage>
        <taxon>Eukaryota</taxon>
        <taxon>Viridiplantae</taxon>
        <taxon>Streptophyta</taxon>
        <taxon>Embryophyta</taxon>
        <taxon>Tracheophyta</taxon>
        <taxon>Spermatophyta</taxon>
        <taxon>Magnoliopsida</taxon>
        <taxon>eudicotyledons</taxon>
        <taxon>Gunneridae</taxon>
        <taxon>Pentapetalae</taxon>
        <taxon>rosids</taxon>
        <taxon>fabids</taxon>
        <taxon>Fabales</taxon>
        <taxon>Fabaceae</taxon>
        <taxon>Papilionoideae</taxon>
        <taxon>50 kb inversion clade</taxon>
        <taxon>NPAAA clade</taxon>
        <taxon>indigoferoid/millettioid clade</taxon>
        <taxon>Phaseoleae</taxon>
        <taxon>Sphenostylis</taxon>
    </lineage>
</organism>
<feature type="compositionally biased region" description="Basic and acidic residues" evidence="6">
    <location>
        <begin position="144"/>
        <end position="161"/>
    </location>
</feature>
<dbReference type="InterPro" id="IPR002068">
    <property type="entry name" value="A-crystallin/Hsp20_dom"/>
</dbReference>
<dbReference type="CDD" id="cd06464">
    <property type="entry name" value="ACD_sHsps-like"/>
    <property type="match status" value="1"/>
</dbReference>
<dbReference type="PANTHER" id="PTHR43670">
    <property type="entry name" value="HEAT SHOCK PROTEIN 26"/>
    <property type="match status" value="1"/>
</dbReference>
<evidence type="ECO:0000256" key="7">
    <source>
        <dbReference type="SAM" id="Phobius"/>
    </source>
</evidence>
<dbReference type="Proteomes" id="UP001189624">
    <property type="component" value="Chromosome 9"/>
</dbReference>
<keyword evidence="3" id="KW-0611">Plant defense</keyword>
<dbReference type="GO" id="GO:0034605">
    <property type="term" value="P:cellular response to heat"/>
    <property type="evidence" value="ECO:0007669"/>
    <property type="project" value="TreeGrafter"/>
</dbReference>
<keyword evidence="10" id="KW-1185">Reference proteome</keyword>
<dbReference type="Gramene" id="rna-AYBTSS11_LOCUS27600">
    <property type="protein sequence ID" value="CAJ1975475.1"/>
    <property type="gene ID" value="gene-AYBTSS11_LOCUS27600"/>
</dbReference>
<evidence type="ECO:0000256" key="2">
    <source>
        <dbReference type="ARBA" id="ARBA00022475"/>
    </source>
</evidence>
<dbReference type="AlphaFoldDB" id="A0AA86W0U5"/>
<evidence type="ECO:0000256" key="3">
    <source>
        <dbReference type="ARBA" id="ARBA00022821"/>
    </source>
</evidence>
<accession>A0AA86W0U5</accession>
<feature type="domain" description="SHSP" evidence="8">
    <location>
        <begin position="9"/>
        <end position="115"/>
    </location>
</feature>
<evidence type="ECO:0000313" key="9">
    <source>
        <dbReference type="EMBL" id="CAJ1975475.1"/>
    </source>
</evidence>
<dbReference type="Gene3D" id="2.60.40.790">
    <property type="match status" value="1"/>
</dbReference>
<dbReference type="EMBL" id="OY731406">
    <property type="protein sequence ID" value="CAJ1975475.1"/>
    <property type="molecule type" value="Genomic_DNA"/>
</dbReference>
<evidence type="ECO:0000313" key="10">
    <source>
        <dbReference type="Proteomes" id="UP001189624"/>
    </source>
</evidence>
<keyword evidence="2" id="KW-1003">Cell membrane</keyword>
<keyword evidence="7" id="KW-0812">Transmembrane</keyword>
<evidence type="ECO:0000256" key="5">
    <source>
        <dbReference type="RuleBase" id="RU003616"/>
    </source>
</evidence>
<dbReference type="InterPro" id="IPR008978">
    <property type="entry name" value="HSP20-like_chaperone"/>
</dbReference>
<keyword evidence="7" id="KW-1133">Transmembrane helix</keyword>
<evidence type="ECO:0000256" key="4">
    <source>
        <dbReference type="PROSITE-ProRule" id="PRU00285"/>
    </source>
</evidence>
<feature type="compositionally biased region" description="Basic and acidic residues" evidence="6">
    <location>
        <begin position="118"/>
        <end position="134"/>
    </location>
</feature>
<proteinExistence type="inferred from homology"/>
<protein>
    <recommendedName>
        <fullName evidence="8">SHSP domain-containing protein</fullName>
    </recommendedName>
</protein>
<evidence type="ECO:0000256" key="1">
    <source>
        <dbReference type="ARBA" id="ARBA00004162"/>
    </source>
</evidence>